<dbReference type="EnsemblMetazoa" id="XM_038196131.1">
    <property type="protein sequence ID" value="XP_038052059.1"/>
    <property type="gene ID" value="LOC119724855"/>
</dbReference>
<feature type="transmembrane region" description="Helical" evidence="7">
    <location>
        <begin position="87"/>
        <end position="106"/>
    </location>
</feature>
<dbReference type="InterPro" id="IPR011701">
    <property type="entry name" value="MFS"/>
</dbReference>
<dbReference type="Proteomes" id="UP000887568">
    <property type="component" value="Unplaced"/>
</dbReference>
<feature type="transmembrane region" description="Helical" evidence="7">
    <location>
        <begin position="178"/>
        <end position="211"/>
    </location>
</feature>
<dbReference type="Gene3D" id="1.20.1250.20">
    <property type="entry name" value="MFS general substrate transporter like domains"/>
    <property type="match status" value="2"/>
</dbReference>
<proteinExistence type="predicted"/>
<dbReference type="GeneID" id="119724855"/>
<dbReference type="OMA" id="FLCAEIP"/>
<dbReference type="GO" id="GO:0022857">
    <property type="term" value="F:transmembrane transporter activity"/>
    <property type="evidence" value="ECO:0007669"/>
    <property type="project" value="InterPro"/>
</dbReference>
<feature type="domain" description="Major facilitator superfamily (MFS) profile" evidence="8">
    <location>
        <begin position="88"/>
        <end position="482"/>
    </location>
</feature>
<feature type="transmembrane region" description="Helical" evidence="7">
    <location>
        <begin position="153"/>
        <end position="172"/>
    </location>
</feature>
<protein>
    <recommendedName>
        <fullName evidence="8">Major facilitator superfamily (MFS) profile domain-containing protein</fullName>
    </recommendedName>
</protein>
<dbReference type="Pfam" id="PF07690">
    <property type="entry name" value="MFS_1"/>
    <property type="match status" value="1"/>
</dbReference>
<feature type="region of interest" description="Disordered" evidence="6">
    <location>
        <begin position="1"/>
        <end position="77"/>
    </location>
</feature>
<feature type="transmembrane region" description="Helical" evidence="7">
    <location>
        <begin position="118"/>
        <end position="141"/>
    </location>
</feature>
<evidence type="ECO:0000256" key="2">
    <source>
        <dbReference type="ARBA" id="ARBA00022448"/>
    </source>
</evidence>
<feature type="transmembrane region" description="Helical" evidence="7">
    <location>
        <begin position="223"/>
        <end position="242"/>
    </location>
</feature>
<dbReference type="PANTHER" id="PTHR23506:SF26">
    <property type="entry name" value="MFS-TYPE TRANSPORTER SLC18B1"/>
    <property type="match status" value="1"/>
</dbReference>
<evidence type="ECO:0000259" key="8">
    <source>
        <dbReference type="PROSITE" id="PS50850"/>
    </source>
</evidence>
<reference evidence="9" key="1">
    <citation type="submission" date="2022-11" db="UniProtKB">
        <authorList>
            <consortium name="EnsemblMetazoa"/>
        </authorList>
    </citation>
    <scope>IDENTIFICATION</scope>
</reference>
<keyword evidence="10" id="KW-1185">Reference proteome</keyword>
<feature type="transmembrane region" description="Helical" evidence="7">
    <location>
        <begin position="327"/>
        <end position="347"/>
    </location>
</feature>
<dbReference type="InterPro" id="IPR020846">
    <property type="entry name" value="MFS_dom"/>
</dbReference>
<feature type="transmembrane region" description="Helical" evidence="7">
    <location>
        <begin position="427"/>
        <end position="446"/>
    </location>
</feature>
<evidence type="ECO:0000256" key="7">
    <source>
        <dbReference type="SAM" id="Phobius"/>
    </source>
</evidence>
<evidence type="ECO:0000256" key="5">
    <source>
        <dbReference type="ARBA" id="ARBA00023136"/>
    </source>
</evidence>
<keyword evidence="3 7" id="KW-0812">Transmembrane</keyword>
<keyword evidence="5 7" id="KW-0472">Membrane</keyword>
<evidence type="ECO:0000313" key="9">
    <source>
        <dbReference type="EnsemblMetazoa" id="XP_038052059.1"/>
    </source>
</evidence>
<keyword evidence="4 7" id="KW-1133">Transmembrane helix</keyword>
<dbReference type="InterPro" id="IPR050930">
    <property type="entry name" value="MFS_Vesicular_Transporter"/>
</dbReference>
<feature type="transmembrane region" description="Helical" evidence="7">
    <location>
        <begin position="248"/>
        <end position="267"/>
    </location>
</feature>
<feature type="transmembrane region" description="Helical" evidence="7">
    <location>
        <begin position="288"/>
        <end position="307"/>
    </location>
</feature>
<dbReference type="RefSeq" id="XP_038052059.1">
    <property type="nucleotide sequence ID" value="XM_038196131.1"/>
</dbReference>
<organism evidence="9 10">
    <name type="scientific">Patiria miniata</name>
    <name type="common">Bat star</name>
    <name type="synonym">Asterina miniata</name>
    <dbReference type="NCBI Taxonomy" id="46514"/>
    <lineage>
        <taxon>Eukaryota</taxon>
        <taxon>Metazoa</taxon>
        <taxon>Echinodermata</taxon>
        <taxon>Eleutherozoa</taxon>
        <taxon>Asterozoa</taxon>
        <taxon>Asteroidea</taxon>
        <taxon>Valvatacea</taxon>
        <taxon>Valvatida</taxon>
        <taxon>Asterinidae</taxon>
        <taxon>Patiria</taxon>
    </lineage>
</organism>
<dbReference type="OrthoDB" id="446368at2759"/>
<dbReference type="PROSITE" id="PS50850">
    <property type="entry name" value="MFS"/>
    <property type="match status" value="1"/>
</dbReference>
<dbReference type="GO" id="GO:0016020">
    <property type="term" value="C:membrane"/>
    <property type="evidence" value="ECO:0007669"/>
    <property type="project" value="UniProtKB-SubCell"/>
</dbReference>
<dbReference type="SUPFAM" id="SSF103473">
    <property type="entry name" value="MFS general substrate transporter"/>
    <property type="match status" value="1"/>
</dbReference>
<evidence type="ECO:0000256" key="3">
    <source>
        <dbReference type="ARBA" id="ARBA00022692"/>
    </source>
</evidence>
<evidence type="ECO:0000256" key="1">
    <source>
        <dbReference type="ARBA" id="ARBA00004141"/>
    </source>
</evidence>
<dbReference type="PANTHER" id="PTHR23506">
    <property type="entry name" value="GH10249P"/>
    <property type="match status" value="1"/>
</dbReference>
<feature type="transmembrane region" description="Helical" evidence="7">
    <location>
        <begin position="385"/>
        <end position="406"/>
    </location>
</feature>
<sequence length="515" mass="54426">MDETSQDRITPTTCIIHATEDQTNQSGEDDAKAPPTSAVNDTDHHQSEVVVQVAPPTSSINKDAEGGAESSTTPTTGFSKFTTHQKVTFLSVVLATIADVTAFALMTPFFPIEAEARGMSAITVGFTFSIFSFTSFVFSPIFGKILPVVGARFMFLAGSFVSGGGCILFGFVDEMPTGLWFTFFCLLLRAVTGIAAAAGMTASSAIIAYTFPDNVGLASSVNEMVAGVGSMIGPAIGGVLYSAGGFKLPFIVLGAVDLAFCGVNYFLMPDHGTKDDKMGSLLQLLRIPAIWVTMICILQGSVAMGFLDPTLSPHLTELGLNINDIGFVFLGFSASYAISSVIFGYLADKTKATRIMLVLGSFGGCIAFLFLGPSPYLNLPFTKPIVLSSLLVGCITFALLIMPSFLDMLNSALWYGVPNDLGLNSMISGLWTGVFSLGSMLGPIIGGTLKQGFGFADATTVLAGSCIFTMLVISLFGVWEYQCGKGKRVPASRLASLQTNSIDEERRPLLDGVNT</sequence>
<feature type="transmembrane region" description="Helical" evidence="7">
    <location>
        <begin position="458"/>
        <end position="479"/>
    </location>
</feature>
<dbReference type="InterPro" id="IPR036259">
    <property type="entry name" value="MFS_trans_sf"/>
</dbReference>
<evidence type="ECO:0000313" key="10">
    <source>
        <dbReference type="Proteomes" id="UP000887568"/>
    </source>
</evidence>
<comment type="subcellular location">
    <subcellularLocation>
        <location evidence="1">Membrane</location>
        <topology evidence="1">Multi-pass membrane protein</topology>
    </subcellularLocation>
</comment>
<dbReference type="AlphaFoldDB" id="A0A913ZL56"/>
<name>A0A913ZL56_PATMI</name>
<feature type="transmembrane region" description="Helical" evidence="7">
    <location>
        <begin position="354"/>
        <end position="373"/>
    </location>
</feature>
<keyword evidence="2" id="KW-0813">Transport</keyword>
<evidence type="ECO:0000256" key="6">
    <source>
        <dbReference type="SAM" id="MobiDB-lite"/>
    </source>
</evidence>
<accession>A0A913ZL56</accession>
<evidence type="ECO:0000256" key="4">
    <source>
        <dbReference type="ARBA" id="ARBA00022989"/>
    </source>
</evidence>